<dbReference type="PANTHER" id="PTHR33021:SF185">
    <property type="entry name" value="EARLY NODULIN-LIKE PROTEIN 3-RELATED"/>
    <property type="match status" value="1"/>
</dbReference>
<reference evidence="13" key="2">
    <citation type="submission" date="2021-12" db="EMBL/GenBank/DDBJ databases">
        <title>Resequencing data analysis of finger millet.</title>
        <authorList>
            <person name="Hatakeyama M."/>
            <person name="Aluri S."/>
            <person name="Balachadran M.T."/>
            <person name="Sivarajan S.R."/>
            <person name="Poveda L."/>
            <person name="Shimizu-Inatsugi R."/>
            <person name="Schlapbach R."/>
            <person name="Sreeman S.M."/>
            <person name="Shimizu K.K."/>
        </authorList>
    </citation>
    <scope>NUCLEOTIDE SEQUENCE</scope>
</reference>
<comment type="subcellular location">
    <subcellularLocation>
        <location evidence="9">Endomembrane system</location>
        <topology evidence="9">Lipid-anchor</topology>
    </subcellularLocation>
    <subcellularLocation>
        <location evidence="1">Membrane</location>
        <topology evidence="1">Lipid-anchor</topology>
        <topology evidence="1">GPI-anchor</topology>
    </subcellularLocation>
</comment>
<dbReference type="GO" id="GO:0012505">
    <property type="term" value="C:endomembrane system"/>
    <property type="evidence" value="ECO:0007669"/>
    <property type="project" value="UniProtKB-SubCell"/>
</dbReference>
<evidence type="ECO:0000256" key="7">
    <source>
        <dbReference type="ARBA" id="ARBA00023288"/>
    </source>
</evidence>
<feature type="domain" description="Phytocyanin" evidence="12">
    <location>
        <begin position="31"/>
        <end position="134"/>
    </location>
</feature>
<dbReference type="SUPFAM" id="SSF49503">
    <property type="entry name" value="Cupredoxins"/>
    <property type="match status" value="1"/>
</dbReference>
<accession>A0AAV5FTA6</accession>
<keyword evidence="5" id="KW-1015">Disulfide bond</keyword>
<keyword evidence="2" id="KW-0336">GPI-anchor</keyword>
<proteinExistence type="inferred from homology"/>
<evidence type="ECO:0000259" key="12">
    <source>
        <dbReference type="PROSITE" id="PS51485"/>
    </source>
</evidence>
<evidence type="ECO:0000256" key="6">
    <source>
        <dbReference type="ARBA" id="ARBA00023180"/>
    </source>
</evidence>
<feature type="compositionally biased region" description="Pro residues" evidence="10">
    <location>
        <begin position="138"/>
        <end position="184"/>
    </location>
</feature>
<evidence type="ECO:0000256" key="3">
    <source>
        <dbReference type="ARBA" id="ARBA00022729"/>
    </source>
</evidence>
<keyword evidence="3 11" id="KW-0732">Signal</keyword>
<dbReference type="InterPro" id="IPR039391">
    <property type="entry name" value="Phytocyanin-like"/>
</dbReference>
<feature type="signal peptide" evidence="11">
    <location>
        <begin position="1"/>
        <end position="30"/>
    </location>
</feature>
<dbReference type="InterPro" id="IPR041846">
    <property type="entry name" value="ENL_dom"/>
</dbReference>
<dbReference type="InterPro" id="IPR008972">
    <property type="entry name" value="Cupredoxin"/>
</dbReference>
<dbReference type="InterPro" id="IPR003245">
    <property type="entry name" value="Phytocyanin_dom"/>
</dbReference>
<dbReference type="Pfam" id="PF02298">
    <property type="entry name" value="Cu_bind_like"/>
    <property type="match status" value="1"/>
</dbReference>
<name>A0AAV5FTA6_ELECO</name>
<gene>
    <name evidence="13" type="primary">gb27041</name>
    <name evidence="13" type="ORF">PR202_gb27041</name>
</gene>
<evidence type="ECO:0000256" key="10">
    <source>
        <dbReference type="SAM" id="MobiDB-lite"/>
    </source>
</evidence>
<reference evidence="13" key="1">
    <citation type="journal article" date="2018" name="DNA Res.">
        <title>Multiple hybrid de novo genome assembly of finger millet, an orphan allotetraploid crop.</title>
        <authorList>
            <person name="Hatakeyama M."/>
            <person name="Aluri S."/>
            <person name="Balachadran M.T."/>
            <person name="Sivarajan S.R."/>
            <person name="Patrignani A."/>
            <person name="Gruter S."/>
            <person name="Poveda L."/>
            <person name="Shimizu-Inatsugi R."/>
            <person name="Baeten J."/>
            <person name="Francoijs K.J."/>
            <person name="Nataraja K.N."/>
            <person name="Reddy Y.A.N."/>
            <person name="Phadnis S."/>
            <person name="Ravikumar R.L."/>
            <person name="Schlapbach R."/>
            <person name="Sreeman S.M."/>
            <person name="Shimizu K.K."/>
        </authorList>
    </citation>
    <scope>NUCLEOTIDE SEQUENCE</scope>
</reference>
<evidence type="ECO:0000256" key="5">
    <source>
        <dbReference type="ARBA" id="ARBA00023157"/>
    </source>
</evidence>
<evidence type="ECO:0000313" key="14">
    <source>
        <dbReference type="Proteomes" id="UP001054889"/>
    </source>
</evidence>
<sequence length="257" mass="26306">MRMMARPLGAAAAALAVLVALLMTASSSAAREFVVGGRDGWTPNPGEPHNHWAERNRFQVNDTLVFRYNKDVDGVLRVTQSHYDACDTSSPVLRLDGGGGESRFVFPDSGSYFFISADAGRCKAGERLIVVVLAVRSPPLPPPTSSAPPPKPASSSAPPPPQTPKPAPPPSAPKPASSSPPPAASCPLSRSASSASAAAAVFSFRWERLLSPSPAPLIAPMPAGTNGTDTPPSKSSAAALRAGGVLACLILGGAAIL</sequence>
<dbReference type="PROSITE" id="PS51485">
    <property type="entry name" value="PHYTOCYANIN"/>
    <property type="match status" value="1"/>
</dbReference>
<evidence type="ECO:0000256" key="4">
    <source>
        <dbReference type="ARBA" id="ARBA00023136"/>
    </source>
</evidence>
<dbReference type="GO" id="GO:0005886">
    <property type="term" value="C:plasma membrane"/>
    <property type="evidence" value="ECO:0007669"/>
    <property type="project" value="TreeGrafter"/>
</dbReference>
<protein>
    <recommendedName>
        <fullName evidence="12">Phytocyanin domain-containing protein</fullName>
    </recommendedName>
</protein>
<keyword evidence="6" id="KW-0325">Glycoprotein</keyword>
<dbReference type="GO" id="GO:0009055">
    <property type="term" value="F:electron transfer activity"/>
    <property type="evidence" value="ECO:0007669"/>
    <property type="project" value="InterPro"/>
</dbReference>
<evidence type="ECO:0000256" key="11">
    <source>
        <dbReference type="SAM" id="SignalP"/>
    </source>
</evidence>
<dbReference type="GO" id="GO:0098552">
    <property type="term" value="C:side of membrane"/>
    <property type="evidence" value="ECO:0007669"/>
    <property type="project" value="UniProtKB-KW"/>
</dbReference>
<evidence type="ECO:0000313" key="13">
    <source>
        <dbReference type="EMBL" id="GJN38033.1"/>
    </source>
</evidence>
<evidence type="ECO:0000256" key="9">
    <source>
        <dbReference type="ARBA" id="ARBA00037868"/>
    </source>
</evidence>
<evidence type="ECO:0000256" key="2">
    <source>
        <dbReference type="ARBA" id="ARBA00022622"/>
    </source>
</evidence>
<dbReference type="Proteomes" id="UP001054889">
    <property type="component" value="Unassembled WGS sequence"/>
</dbReference>
<dbReference type="Gene3D" id="2.60.40.420">
    <property type="entry name" value="Cupredoxins - blue copper proteins"/>
    <property type="match status" value="1"/>
</dbReference>
<feature type="chain" id="PRO_5043853917" description="Phytocyanin domain-containing protein" evidence="11">
    <location>
        <begin position="31"/>
        <end position="257"/>
    </location>
</feature>
<evidence type="ECO:0000256" key="8">
    <source>
        <dbReference type="ARBA" id="ARBA00035011"/>
    </source>
</evidence>
<keyword evidence="7" id="KW-0449">Lipoprotein</keyword>
<dbReference type="AlphaFoldDB" id="A0AAV5FTA6"/>
<comment type="caution">
    <text evidence="13">The sequence shown here is derived from an EMBL/GenBank/DDBJ whole genome shotgun (WGS) entry which is preliminary data.</text>
</comment>
<dbReference type="PANTHER" id="PTHR33021">
    <property type="entry name" value="BLUE COPPER PROTEIN"/>
    <property type="match status" value="1"/>
</dbReference>
<dbReference type="CDD" id="cd11019">
    <property type="entry name" value="OsENODL1_like"/>
    <property type="match status" value="1"/>
</dbReference>
<keyword evidence="4" id="KW-0472">Membrane</keyword>
<organism evidence="13 14">
    <name type="scientific">Eleusine coracana subsp. coracana</name>
    <dbReference type="NCBI Taxonomy" id="191504"/>
    <lineage>
        <taxon>Eukaryota</taxon>
        <taxon>Viridiplantae</taxon>
        <taxon>Streptophyta</taxon>
        <taxon>Embryophyta</taxon>
        <taxon>Tracheophyta</taxon>
        <taxon>Spermatophyta</taxon>
        <taxon>Magnoliopsida</taxon>
        <taxon>Liliopsida</taxon>
        <taxon>Poales</taxon>
        <taxon>Poaceae</taxon>
        <taxon>PACMAD clade</taxon>
        <taxon>Chloridoideae</taxon>
        <taxon>Cynodonteae</taxon>
        <taxon>Eleusininae</taxon>
        <taxon>Eleusine</taxon>
    </lineage>
</organism>
<keyword evidence="14" id="KW-1185">Reference proteome</keyword>
<dbReference type="EMBL" id="BQKI01000095">
    <property type="protein sequence ID" value="GJN38033.1"/>
    <property type="molecule type" value="Genomic_DNA"/>
</dbReference>
<feature type="region of interest" description="Disordered" evidence="10">
    <location>
        <begin position="138"/>
        <end position="189"/>
    </location>
</feature>
<comment type="similarity">
    <text evidence="8">Belongs to the early nodulin-like (ENODL) family.</text>
</comment>
<evidence type="ECO:0000256" key="1">
    <source>
        <dbReference type="ARBA" id="ARBA00004589"/>
    </source>
</evidence>